<organism evidence="1 2">
    <name type="scientific">Truncatella angustata</name>
    <dbReference type="NCBI Taxonomy" id="152316"/>
    <lineage>
        <taxon>Eukaryota</taxon>
        <taxon>Fungi</taxon>
        <taxon>Dikarya</taxon>
        <taxon>Ascomycota</taxon>
        <taxon>Pezizomycotina</taxon>
        <taxon>Sordariomycetes</taxon>
        <taxon>Xylariomycetidae</taxon>
        <taxon>Amphisphaeriales</taxon>
        <taxon>Sporocadaceae</taxon>
        <taxon>Truncatella</taxon>
    </lineage>
</organism>
<reference evidence="1" key="1">
    <citation type="journal article" date="2021" name="Nat. Commun.">
        <title>Genetic determinants of endophytism in the Arabidopsis root mycobiome.</title>
        <authorList>
            <person name="Mesny F."/>
            <person name="Miyauchi S."/>
            <person name="Thiergart T."/>
            <person name="Pickel B."/>
            <person name="Atanasova L."/>
            <person name="Karlsson M."/>
            <person name="Huettel B."/>
            <person name="Barry K.W."/>
            <person name="Haridas S."/>
            <person name="Chen C."/>
            <person name="Bauer D."/>
            <person name="Andreopoulos W."/>
            <person name="Pangilinan J."/>
            <person name="LaButti K."/>
            <person name="Riley R."/>
            <person name="Lipzen A."/>
            <person name="Clum A."/>
            <person name="Drula E."/>
            <person name="Henrissat B."/>
            <person name="Kohler A."/>
            <person name="Grigoriev I.V."/>
            <person name="Martin F.M."/>
            <person name="Hacquard S."/>
        </authorList>
    </citation>
    <scope>NUCLEOTIDE SEQUENCE</scope>
    <source>
        <strain evidence="1">MPI-SDFR-AT-0073</strain>
    </source>
</reference>
<sequence>MTWVSPGYKLVVITLASYTVHAPSLIKLSYTFAPVPVKCCEPFFKSFTVHHLHAKTLSFAATDGKSTLSSVKKLHTWVLLSQSHLEHTKHRLCG</sequence>
<keyword evidence="2" id="KW-1185">Reference proteome</keyword>
<comment type="caution">
    <text evidence="1">The sequence shown here is derived from an EMBL/GenBank/DDBJ whole genome shotgun (WGS) entry which is preliminary data.</text>
</comment>
<accession>A0A9P8UVH9</accession>
<proteinExistence type="predicted"/>
<protein>
    <submittedName>
        <fullName evidence="1">Uncharacterized protein</fullName>
    </submittedName>
</protein>
<evidence type="ECO:0000313" key="1">
    <source>
        <dbReference type="EMBL" id="KAH6659112.1"/>
    </source>
</evidence>
<gene>
    <name evidence="1" type="ORF">BKA67DRAFT_543594</name>
</gene>
<name>A0A9P8UVH9_9PEZI</name>
<dbReference type="EMBL" id="JAGPXC010000001">
    <property type="protein sequence ID" value="KAH6659112.1"/>
    <property type="molecule type" value="Genomic_DNA"/>
</dbReference>
<dbReference type="GeneID" id="70130090"/>
<dbReference type="Proteomes" id="UP000758603">
    <property type="component" value="Unassembled WGS sequence"/>
</dbReference>
<dbReference type="RefSeq" id="XP_045963243.1">
    <property type="nucleotide sequence ID" value="XM_046101198.1"/>
</dbReference>
<dbReference type="AlphaFoldDB" id="A0A9P8UVH9"/>
<evidence type="ECO:0000313" key="2">
    <source>
        <dbReference type="Proteomes" id="UP000758603"/>
    </source>
</evidence>